<comment type="caution">
    <text evidence="1">The sequence shown here is derived from an EMBL/GenBank/DDBJ whole genome shotgun (WGS) entry which is preliminary data.</text>
</comment>
<dbReference type="Pfam" id="PF08807">
    <property type="entry name" value="DUF1798"/>
    <property type="match status" value="1"/>
</dbReference>
<dbReference type="InterPro" id="IPR014913">
    <property type="entry name" value="YppE-like"/>
</dbReference>
<evidence type="ECO:0000313" key="2">
    <source>
        <dbReference type="Proteomes" id="UP001209553"/>
    </source>
</evidence>
<protein>
    <submittedName>
        <fullName evidence="1">YppE family protein</fullName>
    </submittedName>
</protein>
<keyword evidence="2" id="KW-1185">Reference proteome</keyword>
<accession>A0ABT2QNE7</accession>
<organism evidence="1 2">
    <name type="scientific">Staphylococcus marylandisciuri</name>
    <dbReference type="NCBI Taxonomy" id="2981529"/>
    <lineage>
        <taxon>Bacteria</taxon>
        <taxon>Bacillati</taxon>
        <taxon>Bacillota</taxon>
        <taxon>Bacilli</taxon>
        <taxon>Bacillales</taxon>
        <taxon>Staphylococcaceae</taxon>
        <taxon>Staphylococcus</taxon>
    </lineage>
</organism>
<proteinExistence type="predicted"/>
<dbReference type="Gene3D" id="1.20.120.440">
    <property type="entry name" value="YppE-like"/>
    <property type="match status" value="1"/>
</dbReference>
<reference evidence="1 2" key="1">
    <citation type="journal article" date="2023" name="Int. J. Syst. Evol. Microbiol.">
        <title>Streptococcus sciuri sp. nov., Staphylococcus marylandisciuri sp. nov. and Staphylococcus americanisciuri sp. nov., isolated from faeces of eastern grey squirrel (Sciurus carolinensis).</title>
        <authorList>
            <person name="Volokhov D.V."/>
            <person name="Zagorodnyaya T.A."/>
            <person name="Furtak V.A."/>
            <person name="Nattanmai G."/>
            <person name="Randall L."/>
            <person name="Jose S."/>
            <person name="Gao Y."/>
            <person name="Eisenberg T."/>
            <person name="Delmonte P."/>
            <person name="Blom J."/>
            <person name="Mitchell K.K."/>
        </authorList>
    </citation>
    <scope>NUCLEOTIDE SEQUENCE [LARGE SCALE GENOMIC DNA]</scope>
    <source>
        <strain evidence="1 2">SQ8-PEA</strain>
    </source>
</reference>
<sequence>MKTLIGDLSKELKVIEYCYVDVKTNQIDKEFYNDVVPYSKKIDRLCEQLSDYKSEISHLPYMNEHKFKLLISNLKDLSVECHYAKTSRKLFTEKLKAVQYDLNYIKRCEKTDV</sequence>
<gene>
    <name evidence="1" type="ORF">N9R04_02035</name>
</gene>
<name>A0ABT2QNE7_9STAP</name>
<dbReference type="EMBL" id="JAOPKZ010000003">
    <property type="protein sequence ID" value="MCU5745502.1"/>
    <property type="molecule type" value="Genomic_DNA"/>
</dbReference>
<dbReference type="SUPFAM" id="SSF140415">
    <property type="entry name" value="YppE-like"/>
    <property type="match status" value="1"/>
</dbReference>
<evidence type="ECO:0000313" key="1">
    <source>
        <dbReference type="EMBL" id="MCU5745502.1"/>
    </source>
</evidence>
<dbReference type="Proteomes" id="UP001209553">
    <property type="component" value="Unassembled WGS sequence"/>
</dbReference>
<dbReference type="InterPro" id="IPR023351">
    <property type="entry name" value="YppE-like_sf"/>
</dbReference>
<dbReference type="RefSeq" id="WP_262854691.1">
    <property type="nucleotide sequence ID" value="NZ_JAOPKZ010000003.1"/>
</dbReference>